<reference evidence="2 3" key="1">
    <citation type="journal article" date="2009" name="Nature">
        <title>Evolution of pathogenicity and sexual reproduction in eight Candida genomes.</title>
        <authorList>
            <person name="Butler G."/>
            <person name="Rasmussen M.D."/>
            <person name="Lin M.F."/>
            <person name="Santos M.A."/>
            <person name="Sakthikumar S."/>
            <person name="Munro C.A."/>
            <person name="Rheinbay E."/>
            <person name="Grabherr M."/>
            <person name="Forche A."/>
            <person name="Reedy J.L."/>
            <person name="Agrafioti I."/>
            <person name="Arnaud M.B."/>
            <person name="Bates S."/>
            <person name="Brown A.J."/>
            <person name="Brunke S."/>
            <person name="Costanzo M.C."/>
            <person name="Fitzpatrick D.A."/>
            <person name="de Groot P.W."/>
            <person name="Harris D."/>
            <person name="Hoyer L.L."/>
            <person name="Hube B."/>
            <person name="Klis F.M."/>
            <person name="Kodira C."/>
            <person name="Lennard N."/>
            <person name="Logue M.E."/>
            <person name="Martin R."/>
            <person name="Neiman A.M."/>
            <person name="Nikolaou E."/>
            <person name="Quail M.A."/>
            <person name="Quinn J."/>
            <person name="Santos M.C."/>
            <person name="Schmitzberger F.F."/>
            <person name="Sherlock G."/>
            <person name="Shah P."/>
            <person name="Silverstein K.A."/>
            <person name="Skrzypek M.S."/>
            <person name="Soll D."/>
            <person name="Staggs R."/>
            <person name="Stansfield I."/>
            <person name="Stumpf M.P."/>
            <person name="Sudbery P.E."/>
            <person name="Srikantha T."/>
            <person name="Zeng Q."/>
            <person name="Berman J."/>
            <person name="Berriman M."/>
            <person name="Heitman J."/>
            <person name="Gow N.A."/>
            <person name="Lorenz M.C."/>
            <person name="Birren B.W."/>
            <person name="Kellis M."/>
            <person name="Cuomo C.A."/>
        </authorList>
    </citation>
    <scope>NUCLEOTIDE SEQUENCE [LARGE SCALE GENOMIC DNA]</scope>
    <source>
        <strain evidence="3">ATCC 6260 / CBS 566 / DSM 6381 / JCM 1539 / NBRC 10279 / NRRL Y-324</strain>
    </source>
</reference>
<dbReference type="InParanoid" id="A5DLC4"/>
<proteinExistence type="predicted"/>
<protein>
    <submittedName>
        <fullName evidence="2">Uncharacterized protein</fullName>
    </submittedName>
</protein>
<name>A5DLC4_PICGU</name>
<evidence type="ECO:0000313" key="2">
    <source>
        <dbReference type="EMBL" id="EDK39977.2"/>
    </source>
</evidence>
<keyword evidence="1" id="KW-0472">Membrane</keyword>
<feature type="transmembrane region" description="Helical" evidence="1">
    <location>
        <begin position="87"/>
        <end position="106"/>
    </location>
</feature>
<keyword evidence="1" id="KW-0812">Transmembrane</keyword>
<gene>
    <name evidence="2" type="ORF">PGUG_04075</name>
</gene>
<keyword evidence="3" id="KW-1185">Reference proteome</keyword>
<dbReference type="HOGENOM" id="CLU_1518437_0_0_1"/>
<feature type="transmembrane region" description="Helical" evidence="1">
    <location>
        <begin position="62"/>
        <end position="81"/>
    </location>
</feature>
<organism evidence="2 3">
    <name type="scientific">Meyerozyma guilliermondii (strain ATCC 6260 / CBS 566 / DSM 6381 / JCM 1539 / NBRC 10279 / NRRL Y-324)</name>
    <name type="common">Yeast</name>
    <name type="synonym">Candida guilliermondii</name>
    <dbReference type="NCBI Taxonomy" id="294746"/>
    <lineage>
        <taxon>Eukaryota</taxon>
        <taxon>Fungi</taxon>
        <taxon>Dikarya</taxon>
        <taxon>Ascomycota</taxon>
        <taxon>Saccharomycotina</taxon>
        <taxon>Pichiomycetes</taxon>
        <taxon>Debaryomycetaceae</taxon>
        <taxon>Meyerozyma</taxon>
    </lineage>
</organism>
<feature type="transmembrane region" description="Helical" evidence="1">
    <location>
        <begin position="143"/>
        <end position="162"/>
    </location>
</feature>
<accession>A5DLC4</accession>
<keyword evidence="1" id="KW-1133">Transmembrane helix</keyword>
<dbReference type="GeneID" id="5125319"/>
<dbReference type="EMBL" id="CH408159">
    <property type="protein sequence ID" value="EDK39977.2"/>
    <property type="molecule type" value="Genomic_DNA"/>
</dbReference>
<dbReference type="Proteomes" id="UP000001997">
    <property type="component" value="Unassembled WGS sequence"/>
</dbReference>
<dbReference type="VEuPathDB" id="FungiDB:PGUG_04075"/>
<dbReference type="RefSeq" id="XP_001483346.2">
    <property type="nucleotide sequence ID" value="XM_001483296.1"/>
</dbReference>
<dbReference type="KEGG" id="pgu:PGUG_04075"/>
<dbReference type="AlphaFoldDB" id="A5DLC4"/>
<evidence type="ECO:0000313" key="3">
    <source>
        <dbReference type="Proteomes" id="UP000001997"/>
    </source>
</evidence>
<evidence type="ECO:0000256" key="1">
    <source>
        <dbReference type="SAM" id="Phobius"/>
    </source>
</evidence>
<feature type="transmembrane region" description="Helical" evidence="1">
    <location>
        <begin position="118"/>
        <end position="137"/>
    </location>
</feature>
<sequence>MTTPPVQESTTPQSDEMITPQIVTTRLNEMTRQQREVIMREMATLRMDEIRISENWFRARQFAVAFFSLLSLVASMFYEGARIKISIYLWICFALVYVWLIRNRILSVYVSYQHRVPLSSSLLSAAFCFSTCIVAFYSSCQQSVSIIGMLQLCVLAISGSMMETLSQYNLRVHGVTA</sequence>